<keyword evidence="2" id="KW-1003">Cell membrane</keyword>
<dbReference type="Proteomes" id="UP000184212">
    <property type="component" value="Unassembled WGS sequence"/>
</dbReference>
<dbReference type="Pfam" id="PF12704">
    <property type="entry name" value="MacB_PCD"/>
    <property type="match status" value="2"/>
</dbReference>
<evidence type="ECO:0000313" key="10">
    <source>
        <dbReference type="Proteomes" id="UP000184212"/>
    </source>
</evidence>
<comment type="subcellular location">
    <subcellularLocation>
        <location evidence="1">Cell membrane</location>
        <topology evidence="1">Multi-pass membrane protein</topology>
    </subcellularLocation>
</comment>
<evidence type="ECO:0000256" key="6">
    <source>
        <dbReference type="SAM" id="Phobius"/>
    </source>
</evidence>
<evidence type="ECO:0000256" key="5">
    <source>
        <dbReference type="ARBA" id="ARBA00023136"/>
    </source>
</evidence>
<proteinExistence type="predicted"/>
<evidence type="ECO:0000256" key="4">
    <source>
        <dbReference type="ARBA" id="ARBA00022989"/>
    </source>
</evidence>
<evidence type="ECO:0000313" key="9">
    <source>
        <dbReference type="EMBL" id="SHH75648.1"/>
    </source>
</evidence>
<dbReference type="OrthoDB" id="5933722at2"/>
<organism evidence="9 10">
    <name type="scientific">Chryseolinea serpens</name>
    <dbReference type="NCBI Taxonomy" id="947013"/>
    <lineage>
        <taxon>Bacteria</taxon>
        <taxon>Pseudomonadati</taxon>
        <taxon>Bacteroidota</taxon>
        <taxon>Cytophagia</taxon>
        <taxon>Cytophagales</taxon>
        <taxon>Fulvivirgaceae</taxon>
        <taxon>Chryseolinea</taxon>
    </lineage>
</organism>
<protein>
    <submittedName>
        <fullName evidence="9">Putative ABC transport system permease protein</fullName>
    </submittedName>
</protein>
<dbReference type="STRING" id="947013.SAMN04488109_5172"/>
<dbReference type="RefSeq" id="WP_073140312.1">
    <property type="nucleotide sequence ID" value="NZ_FQWQ01000004.1"/>
</dbReference>
<feature type="transmembrane region" description="Helical" evidence="6">
    <location>
        <begin position="678"/>
        <end position="703"/>
    </location>
</feature>
<keyword evidence="5 6" id="KW-0472">Membrane</keyword>
<feature type="domain" description="ABC3 transporter permease C-terminal" evidence="7">
    <location>
        <begin position="291"/>
        <end position="406"/>
    </location>
</feature>
<accession>A0A1M5VKE4</accession>
<dbReference type="InterPro" id="IPR050250">
    <property type="entry name" value="Macrolide_Exporter_MacB"/>
</dbReference>
<feature type="transmembrane region" description="Helical" evidence="6">
    <location>
        <begin position="21"/>
        <end position="42"/>
    </location>
</feature>
<feature type="transmembrane region" description="Helical" evidence="6">
    <location>
        <begin position="380"/>
        <end position="403"/>
    </location>
</feature>
<feature type="transmembrane region" description="Helical" evidence="6">
    <location>
        <begin position="286"/>
        <end position="307"/>
    </location>
</feature>
<feature type="domain" description="MacB-like periplasmic core" evidence="8">
    <location>
        <begin position="20"/>
        <end position="240"/>
    </location>
</feature>
<evidence type="ECO:0000259" key="7">
    <source>
        <dbReference type="Pfam" id="PF02687"/>
    </source>
</evidence>
<dbReference type="PANTHER" id="PTHR30572">
    <property type="entry name" value="MEMBRANE COMPONENT OF TRANSPORTER-RELATED"/>
    <property type="match status" value="1"/>
</dbReference>
<keyword evidence="10" id="KW-1185">Reference proteome</keyword>
<dbReference type="PANTHER" id="PTHR30572:SF18">
    <property type="entry name" value="ABC-TYPE MACROLIDE FAMILY EXPORT SYSTEM PERMEASE COMPONENT 2"/>
    <property type="match status" value="1"/>
</dbReference>
<dbReference type="InterPro" id="IPR025857">
    <property type="entry name" value="MacB_PCD"/>
</dbReference>
<dbReference type="EMBL" id="FQWQ01000004">
    <property type="protein sequence ID" value="SHH75648.1"/>
    <property type="molecule type" value="Genomic_DNA"/>
</dbReference>
<dbReference type="PROSITE" id="PS51257">
    <property type="entry name" value="PROKAR_LIPOPROTEIN"/>
    <property type="match status" value="1"/>
</dbReference>
<gene>
    <name evidence="9" type="ORF">SAMN04488109_5172</name>
</gene>
<dbReference type="Pfam" id="PF02687">
    <property type="entry name" value="FtsX"/>
    <property type="match status" value="2"/>
</dbReference>
<feature type="transmembrane region" description="Helical" evidence="6">
    <location>
        <begin position="762"/>
        <end position="782"/>
    </location>
</feature>
<reference evidence="9 10" key="1">
    <citation type="submission" date="2016-11" db="EMBL/GenBank/DDBJ databases">
        <authorList>
            <person name="Jaros S."/>
            <person name="Januszkiewicz K."/>
            <person name="Wedrychowicz H."/>
        </authorList>
    </citation>
    <scope>NUCLEOTIDE SEQUENCE [LARGE SCALE GENOMIC DNA]</scope>
    <source>
        <strain evidence="9 10">DSM 24574</strain>
    </source>
</reference>
<dbReference type="AlphaFoldDB" id="A0A1M5VKE4"/>
<name>A0A1M5VKE4_9BACT</name>
<feature type="domain" description="MacB-like periplasmic core" evidence="8">
    <location>
        <begin position="437"/>
        <end position="604"/>
    </location>
</feature>
<evidence type="ECO:0000256" key="1">
    <source>
        <dbReference type="ARBA" id="ARBA00004651"/>
    </source>
</evidence>
<dbReference type="GO" id="GO:0005886">
    <property type="term" value="C:plasma membrane"/>
    <property type="evidence" value="ECO:0007669"/>
    <property type="project" value="UniProtKB-SubCell"/>
</dbReference>
<feature type="transmembrane region" description="Helical" evidence="6">
    <location>
        <begin position="336"/>
        <end position="360"/>
    </location>
</feature>
<feature type="transmembrane region" description="Helical" evidence="6">
    <location>
        <begin position="730"/>
        <end position="750"/>
    </location>
</feature>
<dbReference type="GO" id="GO:0022857">
    <property type="term" value="F:transmembrane transporter activity"/>
    <property type="evidence" value="ECO:0007669"/>
    <property type="project" value="TreeGrafter"/>
</dbReference>
<feature type="domain" description="ABC3 transporter permease C-terminal" evidence="7">
    <location>
        <begin position="681"/>
        <end position="794"/>
    </location>
</feature>
<sequence>MLKNYLTSVFRYVSKNKAFTFINVSGLAIGMVACMLIVQFVIHEFSYDTFLDHKDQIFRVQLDRYNKGEISTRWASGCAGIGPDLKAEFPEVKYYTRMRWGNAMLSHGDVFFKEDNVKFATEDFFKIFSIKMLQGDRETALKEPYKMVMSQSLARKYFGDENPMGKMIRNNGKTDYEITGIFEDLPANSHMAIDGLFSFATYQAMNNNDPMSTWMWDGFTTYIMLDEKADPKTFESKLPALVEKKVGKELKDGNEGMVFHLQPVSSIHLDSDFIGEFKANGNRQSVYFLSVVAILILFIAWINYINLSTAKAIERAREVGVRKVMGSFRSQLVQQFMLEALVLNAAAVGIAVAFVLLLTPWFSELTGRPLGYTLFRQSEFWFGMGGLIVMGALLSGLYPAFVLSSYKPVEVLKGRFKNTSRGVYFRKGMVITQFVASITLIVGTFTVYRQLRYMQEQKLGVNIDQTLVVNSPSVTDSTYQQKFQVFKQSLLQYPEVSFVTASTSVPGSRPGWNAGGIRRLSQREDEANQYRVIMMDHDFIKAYGLEIVSGRPFSGDVVNENESVILNESAVRLMGFSKPEEALNDHIFFWGDTFKIVGVLKDYHQESLKKAFDPLVFRYDKSPGGSYSIKFNTTHVKTSMANFEEQWKAVFPGNPFISFFLDDHYNQQYKSDQQFGRIFGIFSTLAIFIACLGLFGLSSLTAIQRTKEIGVRKVLGASISGILALMSRDYLWLMAIAITLAVPLAWWTMHTWLLNFAQRIDLSWWIFAIPSATVVLIALLTVSIHTLKAARTNPVKSLRYE</sequence>
<dbReference type="InterPro" id="IPR003838">
    <property type="entry name" value="ABC3_permease_C"/>
</dbReference>
<evidence type="ECO:0000256" key="3">
    <source>
        <dbReference type="ARBA" id="ARBA00022692"/>
    </source>
</evidence>
<keyword evidence="3 6" id="KW-0812">Transmembrane</keyword>
<evidence type="ECO:0000259" key="8">
    <source>
        <dbReference type="Pfam" id="PF12704"/>
    </source>
</evidence>
<keyword evidence="4 6" id="KW-1133">Transmembrane helix</keyword>
<feature type="transmembrane region" description="Helical" evidence="6">
    <location>
        <begin position="424"/>
        <end position="448"/>
    </location>
</feature>
<evidence type="ECO:0000256" key="2">
    <source>
        <dbReference type="ARBA" id="ARBA00022475"/>
    </source>
</evidence>